<dbReference type="AlphaFoldDB" id="A0A212LFL4"/>
<name>A0A212LFL4_9HYPH</name>
<accession>A0A212LFL4</accession>
<gene>
    <name evidence="1" type="ORF">KL86PLE_40159</name>
</gene>
<organism evidence="1">
    <name type="scientific">uncultured Pleomorphomonas sp</name>
    <dbReference type="NCBI Taxonomy" id="442121"/>
    <lineage>
        <taxon>Bacteria</taxon>
        <taxon>Pseudomonadati</taxon>
        <taxon>Pseudomonadota</taxon>
        <taxon>Alphaproteobacteria</taxon>
        <taxon>Hyphomicrobiales</taxon>
        <taxon>Pleomorphomonadaceae</taxon>
        <taxon>Pleomorphomonas</taxon>
        <taxon>environmental samples</taxon>
    </lineage>
</organism>
<protein>
    <submittedName>
        <fullName evidence="1">Uncharacterized protein</fullName>
    </submittedName>
</protein>
<evidence type="ECO:0000313" key="1">
    <source>
        <dbReference type="EMBL" id="SCM76354.1"/>
    </source>
</evidence>
<reference evidence="1" key="1">
    <citation type="submission" date="2016-08" db="EMBL/GenBank/DDBJ databases">
        <authorList>
            <person name="Seilhamer J.J."/>
        </authorList>
    </citation>
    <scope>NUCLEOTIDE SEQUENCE</scope>
    <source>
        <strain evidence="1">86</strain>
    </source>
</reference>
<proteinExistence type="predicted"/>
<sequence length="66" mass="7023">MPLSLAARLEMIGPLSDEHRGALAATLAEWAERGERVTAFGRARIAADVSPITAFVSSESRPTASR</sequence>
<dbReference type="RefSeq" id="WP_100079413.1">
    <property type="nucleotide sequence ID" value="NZ_LT608334.1"/>
</dbReference>
<dbReference type="EMBL" id="FMJD01000008">
    <property type="protein sequence ID" value="SCM76354.1"/>
    <property type="molecule type" value="Genomic_DNA"/>
</dbReference>